<dbReference type="EMBL" id="CP061336">
    <property type="protein sequence ID" value="QNU67474.1"/>
    <property type="molecule type" value="Genomic_DNA"/>
</dbReference>
<dbReference type="InterPro" id="IPR002104">
    <property type="entry name" value="Integrase_catalytic"/>
</dbReference>
<dbReference type="GO" id="GO:0015074">
    <property type="term" value="P:DNA integration"/>
    <property type="evidence" value="ECO:0007669"/>
    <property type="project" value="InterPro"/>
</dbReference>
<keyword evidence="2" id="KW-0238">DNA-binding</keyword>
<dbReference type="Proteomes" id="UP000306409">
    <property type="component" value="Chromosome"/>
</dbReference>
<dbReference type="Pfam" id="PF00589">
    <property type="entry name" value="Phage_integrase"/>
    <property type="match status" value="1"/>
</dbReference>
<organism evidence="4 5">
    <name type="scientific">Ruminiclostridium herbifermentans</name>
    <dbReference type="NCBI Taxonomy" id="2488810"/>
    <lineage>
        <taxon>Bacteria</taxon>
        <taxon>Bacillati</taxon>
        <taxon>Bacillota</taxon>
        <taxon>Clostridia</taxon>
        <taxon>Eubacteriales</taxon>
        <taxon>Oscillospiraceae</taxon>
        <taxon>Ruminiclostridium</taxon>
    </lineage>
</organism>
<gene>
    <name evidence="4" type="ORF">EHE19_002815</name>
</gene>
<keyword evidence="3" id="KW-0233">DNA recombination</keyword>
<dbReference type="AlphaFoldDB" id="A0A4U7JFE1"/>
<dbReference type="OrthoDB" id="9785687at2"/>
<evidence type="ECO:0000256" key="3">
    <source>
        <dbReference type="ARBA" id="ARBA00023172"/>
    </source>
</evidence>
<dbReference type="InterPro" id="IPR013762">
    <property type="entry name" value="Integrase-like_cat_sf"/>
</dbReference>
<protein>
    <submittedName>
        <fullName evidence="4">Site-specific integrase</fullName>
    </submittedName>
</protein>
<dbReference type="KEGG" id="rher:EHE19_002815"/>
<dbReference type="PANTHER" id="PTHR30349:SF41">
    <property type="entry name" value="INTEGRASE_RECOMBINASE PROTEIN MJ0367-RELATED"/>
    <property type="match status" value="1"/>
</dbReference>
<dbReference type="InterPro" id="IPR011010">
    <property type="entry name" value="DNA_brk_join_enz"/>
</dbReference>
<dbReference type="InterPro" id="IPR010998">
    <property type="entry name" value="Integrase_recombinase_N"/>
</dbReference>
<dbReference type="Gene3D" id="1.10.443.10">
    <property type="entry name" value="Intergrase catalytic core"/>
    <property type="match status" value="1"/>
</dbReference>
<dbReference type="RefSeq" id="WP_137697514.1">
    <property type="nucleotide sequence ID" value="NZ_CP061336.1"/>
</dbReference>
<dbReference type="InterPro" id="IPR050090">
    <property type="entry name" value="Tyrosine_recombinase_XerCD"/>
</dbReference>
<dbReference type="Gene3D" id="1.10.150.130">
    <property type="match status" value="1"/>
</dbReference>
<dbReference type="PANTHER" id="PTHR30349">
    <property type="entry name" value="PHAGE INTEGRASE-RELATED"/>
    <property type="match status" value="1"/>
</dbReference>
<evidence type="ECO:0000313" key="5">
    <source>
        <dbReference type="Proteomes" id="UP000306409"/>
    </source>
</evidence>
<name>A0A4U7JFE1_9FIRM</name>
<dbReference type="PROSITE" id="PS51898">
    <property type="entry name" value="TYR_RECOMBINASE"/>
    <property type="match status" value="1"/>
</dbReference>
<proteinExistence type="inferred from homology"/>
<dbReference type="SUPFAM" id="SSF56349">
    <property type="entry name" value="DNA breaking-rejoining enzymes"/>
    <property type="match status" value="1"/>
</dbReference>
<comment type="similarity">
    <text evidence="1">Belongs to the 'phage' integrase family.</text>
</comment>
<evidence type="ECO:0000256" key="1">
    <source>
        <dbReference type="ARBA" id="ARBA00008857"/>
    </source>
</evidence>
<sequence length="307" mass="35874">MKSVKKITGDWQKELKDFLLWKKSQGASERTLYDYNKHVNIFFKRHPDALQDIDKACMEYMSESIKPCTYNLRRAYLKCFCDYLFEDNLIRVNPFSKLPKRKVNDKIIDIPIDVLQQFLSIPDKSNFAGLRDYTLMLTQLDCGIRPNEALQLKISDFDFKHYCVIVPEEVAKTRHSRTLPLSIETVRAITKLVNYRPADWKDNIPVFCSCNGETLNSDIMSRRFANYSKKLDVYITPYSLRHCFALYYLRNGGGTLHLQTIMGHETLDMTRKYVALSDTDIKSSHNSYTPIRNVLPPKKTSIRKIKK</sequence>
<evidence type="ECO:0000313" key="4">
    <source>
        <dbReference type="EMBL" id="QNU67474.1"/>
    </source>
</evidence>
<dbReference type="GO" id="GO:0006310">
    <property type="term" value="P:DNA recombination"/>
    <property type="evidence" value="ECO:0007669"/>
    <property type="project" value="UniProtKB-KW"/>
</dbReference>
<evidence type="ECO:0000256" key="2">
    <source>
        <dbReference type="ARBA" id="ARBA00023125"/>
    </source>
</evidence>
<dbReference type="GO" id="GO:0003677">
    <property type="term" value="F:DNA binding"/>
    <property type="evidence" value="ECO:0007669"/>
    <property type="project" value="UniProtKB-KW"/>
</dbReference>
<keyword evidence="5" id="KW-1185">Reference proteome</keyword>
<dbReference type="CDD" id="cd00397">
    <property type="entry name" value="DNA_BRE_C"/>
    <property type="match status" value="1"/>
</dbReference>
<reference evidence="4 5" key="1">
    <citation type="submission" date="2020-09" db="EMBL/GenBank/DDBJ databases">
        <title>Characterization and genome sequencing of Ruminiclostridium sp. nov. MA18.</title>
        <authorList>
            <person name="Rettenmaier R."/>
            <person name="Kowollik M.-L."/>
            <person name="Liebl W."/>
            <person name="Zverlov V."/>
        </authorList>
    </citation>
    <scope>NUCLEOTIDE SEQUENCE [LARGE SCALE GENOMIC DNA]</scope>
    <source>
        <strain evidence="4 5">MA18</strain>
    </source>
</reference>
<accession>A0A4U7JFE1</accession>